<protein>
    <submittedName>
        <fullName evidence="2">(wild Malaysian banana) hypothetical protein</fullName>
    </submittedName>
</protein>
<gene>
    <name evidence="2" type="ORF">GSMUA_37430.1</name>
</gene>
<dbReference type="Proteomes" id="UP000012960">
    <property type="component" value="Unplaced"/>
</dbReference>
<dbReference type="AlphaFoldDB" id="A0A804JX01"/>
<dbReference type="OMA" id="PHMDANA"/>
<dbReference type="InParanoid" id="A0A804JX01"/>
<evidence type="ECO:0000313" key="2">
    <source>
        <dbReference type="EMBL" id="CAG1856895.1"/>
    </source>
</evidence>
<accession>A0A804JX01</accession>
<evidence type="ECO:0000313" key="3">
    <source>
        <dbReference type="EnsemblPlants" id="Ma07_p18100.1"/>
    </source>
</evidence>
<organism evidence="3 4">
    <name type="scientific">Musa acuminata subsp. malaccensis</name>
    <name type="common">Wild banana</name>
    <name type="synonym">Musa malaccensis</name>
    <dbReference type="NCBI Taxonomy" id="214687"/>
    <lineage>
        <taxon>Eukaryota</taxon>
        <taxon>Viridiplantae</taxon>
        <taxon>Streptophyta</taxon>
        <taxon>Embryophyta</taxon>
        <taxon>Tracheophyta</taxon>
        <taxon>Spermatophyta</taxon>
        <taxon>Magnoliopsida</taxon>
        <taxon>Liliopsida</taxon>
        <taxon>Zingiberales</taxon>
        <taxon>Musaceae</taxon>
        <taxon>Musa</taxon>
    </lineage>
</organism>
<evidence type="ECO:0000313" key="4">
    <source>
        <dbReference type="Proteomes" id="UP000012960"/>
    </source>
</evidence>
<dbReference type="InterPro" id="IPR003855">
    <property type="entry name" value="K+_transporter"/>
</dbReference>
<dbReference type="Pfam" id="PF22776">
    <property type="entry name" value="K_trans_C"/>
    <property type="match status" value="1"/>
</dbReference>
<dbReference type="Gramene" id="Ma07_t18100.1">
    <property type="protein sequence ID" value="Ma07_p18100.1"/>
    <property type="gene ID" value="Ma07_g18100"/>
</dbReference>
<dbReference type="InterPro" id="IPR053952">
    <property type="entry name" value="K_trans_C"/>
</dbReference>
<dbReference type="EMBL" id="HG996473">
    <property type="protein sequence ID" value="CAG1856895.1"/>
    <property type="molecule type" value="Genomic_DNA"/>
</dbReference>
<dbReference type="PANTHER" id="PTHR30540:SF10">
    <property type="entry name" value="POTASSIUM TRANSPORTER 8"/>
    <property type="match status" value="1"/>
</dbReference>
<evidence type="ECO:0000259" key="1">
    <source>
        <dbReference type="Pfam" id="PF22776"/>
    </source>
</evidence>
<proteinExistence type="predicted"/>
<reference evidence="3" key="2">
    <citation type="submission" date="2021-05" db="UniProtKB">
        <authorList>
            <consortium name="EnsemblPlants"/>
        </authorList>
    </citation>
    <scope>IDENTIFICATION</scope>
    <source>
        <strain evidence="3">subsp. malaccensis</strain>
    </source>
</reference>
<feature type="domain" description="K+ potassium transporter C-terminal" evidence="1">
    <location>
        <begin position="50"/>
        <end position="125"/>
    </location>
</feature>
<name>A0A804JX01_MUSAM</name>
<keyword evidence="4" id="KW-1185">Reference proteome</keyword>
<sequence length="126" mass="13938">MAVVAAGLRMCEEDADLGDEIGALGGREIQSPVTRRKKKVRFVLLESPHMDANAREELQELMDARDAGMAFILGHADVRAKSGSGLIERFVINVEYNFLRRNCRNPAYAVSIPRASTLEVGMVYDV</sequence>
<dbReference type="EnsemblPlants" id="Ma07_t18100.1">
    <property type="protein sequence ID" value="Ma07_p18100.1"/>
    <property type="gene ID" value="Ma07_g18100"/>
</dbReference>
<dbReference type="PANTHER" id="PTHR30540">
    <property type="entry name" value="OSMOTIC STRESS POTASSIUM TRANSPORTER"/>
    <property type="match status" value="1"/>
</dbReference>
<reference evidence="2" key="1">
    <citation type="submission" date="2021-03" db="EMBL/GenBank/DDBJ databases">
        <authorList>
            <consortium name="Genoscope - CEA"/>
            <person name="William W."/>
        </authorList>
    </citation>
    <scope>NUCLEOTIDE SEQUENCE</scope>
    <source>
        <strain evidence="2">Doubled-haploid Pahang</strain>
    </source>
</reference>
<dbReference type="GO" id="GO:0015079">
    <property type="term" value="F:potassium ion transmembrane transporter activity"/>
    <property type="evidence" value="ECO:0007669"/>
    <property type="project" value="InterPro"/>
</dbReference>
<dbReference type="GO" id="GO:0016020">
    <property type="term" value="C:membrane"/>
    <property type="evidence" value="ECO:0007669"/>
    <property type="project" value="InterPro"/>
</dbReference>